<organism evidence="5 6">
    <name type="scientific">Neolewinella aurantiaca</name>
    <dbReference type="NCBI Taxonomy" id="2602767"/>
    <lineage>
        <taxon>Bacteria</taxon>
        <taxon>Pseudomonadati</taxon>
        <taxon>Bacteroidota</taxon>
        <taxon>Saprospiria</taxon>
        <taxon>Saprospirales</taxon>
        <taxon>Lewinellaceae</taxon>
        <taxon>Neolewinella</taxon>
    </lineage>
</organism>
<dbReference type="InterPro" id="IPR052701">
    <property type="entry name" value="GAG_Ulvan_Degrading_Sulfatases"/>
</dbReference>
<comment type="caution">
    <text evidence="5">The sequence shown here is derived from an EMBL/GenBank/DDBJ whole genome shotgun (WGS) entry which is preliminary data.</text>
</comment>
<gene>
    <name evidence="5" type="ORF">FUA23_16500</name>
</gene>
<proteinExistence type="inferred from homology"/>
<dbReference type="AlphaFoldDB" id="A0A5C7FKT3"/>
<evidence type="ECO:0000313" key="5">
    <source>
        <dbReference type="EMBL" id="TXF87960.1"/>
    </source>
</evidence>
<dbReference type="GO" id="GO:0016787">
    <property type="term" value="F:hydrolase activity"/>
    <property type="evidence" value="ECO:0007669"/>
    <property type="project" value="UniProtKB-KW"/>
</dbReference>
<feature type="signal peptide" evidence="3">
    <location>
        <begin position="1"/>
        <end position="20"/>
    </location>
</feature>
<evidence type="ECO:0000256" key="3">
    <source>
        <dbReference type="SAM" id="SignalP"/>
    </source>
</evidence>
<keyword evidence="3" id="KW-0732">Signal</keyword>
<sequence>MRFKNLLLLALCALFYTCGSTPEGEASEEENNAAEKPNVVVIYLDDLGYGDVSAYGQVSLKTPNIDALANGGVRFTNGYASSATCTPSRYALLTGMYPWKNKDAAILPGTAPLIISTSQPTLPKMMAAEGYHTGVVGKWHLGLGSGNVNWNEHVSPGPNEIGFKHSYIMAATQDRVPTVYLENGMVEGLDPNDPIEIDYKNNFDDQPTGKDNPELVEMKWHHGHNNTIVNGIPRIGYMKGGEKAKWSDVDMADHFLVRAQQYVKDHKDEPFFLYYAMQQPHVPRTPHPRFVGKSGMGPRGDVIIEADWCIGEFMKTLREEGLLENTLIVLSSDNGPVLNDGYYDDAVEKIGDHKPAGPLRGGKYSLFEAGTRVPFIAYWEGKIKPQVSDALVCQMDLLPSIAALVGGDAGAVDGKNLLPAFMGESATGREELVLEATSRTALRKGDWIMIPPYKGPAVMKQVQIEPGNSLEYQLYNLSEDIGQQNNLAAENPEKLAEMVAAFEEIRGETYGDTKQIKLE</sequence>
<feature type="domain" description="Sulfatase N-terminal" evidence="4">
    <location>
        <begin position="37"/>
        <end position="406"/>
    </location>
</feature>
<dbReference type="RefSeq" id="WP_147931869.1">
    <property type="nucleotide sequence ID" value="NZ_VOXD01000028.1"/>
</dbReference>
<dbReference type="Gene3D" id="3.40.720.10">
    <property type="entry name" value="Alkaline Phosphatase, subunit A"/>
    <property type="match status" value="1"/>
</dbReference>
<name>A0A5C7FKT3_9BACT</name>
<dbReference type="Gene3D" id="3.30.1120.10">
    <property type="match status" value="1"/>
</dbReference>
<dbReference type="EMBL" id="VOXD01000028">
    <property type="protein sequence ID" value="TXF87960.1"/>
    <property type="molecule type" value="Genomic_DNA"/>
</dbReference>
<dbReference type="CDD" id="cd16143">
    <property type="entry name" value="ARS_like"/>
    <property type="match status" value="1"/>
</dbReference>
<feature type="chain" id="PRO_5022755519" evidence="3">
    <location>
        <begin position="21"/>
        <end position="519"/>
    </location>
</feature>
<evidence type="ECO:0000259" key="4">
    <source>
        <dbReference type="Pfam" id="PF00884"/>
    </source>
</evidence>
<accession>A0A5C7FKT3</accession>
<evidence type="ECO:0000256" key="1">
    <source>
        <dbReference type="ARBA" id="ARBA00008779"/>
    </source>
</evidence>
<evidence type="ECO:0000313" key="6">
    <source>
        <dbReference type="Proteomes" id="UP000321907"/>
    </source>
</evidence>
<dbReference type="OrthoDB" id="9765065at2"/>
<keyword evidence="6" id="KW-1185">Reference proteome</keyword>
<dbReference type="InterPro" id="IPR017850">
    <property type="entry name" value="Alkaline_phosphatase_core_sf"/>
</dbReference>
<dbReference type="Proteomes" id="UP000321907">
    <property type="component" value="Unassembled WGS sequence"/>
</dbReference>
<dbReference type="PROSITE" id="PS00523">
    <property type="entry name" value="SULFATASE_1"/>
    <property type="match status" value="1"/>
</dbReference>
<keyword evidence="2" id="KW-0378">Hydrolase</keyword>
<dbReference type="InterPro" id="IPR024607">
    <property type="entry name" value="Sulfatase_CS"/>
</dbReference>
<evidence type="ECO:0000256" key="2">
    <source>
        <dbReference type="ARBA" id="ARBA00022801"/>
    </source>
</evidence>
<dbReference type="InterPro" id="IPR000917">
    <property type="entry name" value="Sulfatase_N"/>
</dbReference>
<dbReference type="PANTHER" id="PTHR43751">
    <property type="entry name" value="SULFATASE"/>
    <property type="match status" value="1"/>
</dbReference>
<dbReference type="PANTHER" id="PTHR43751:SF7">
    <property type="entry name" value="ARYLSULPHATASE A"/>
    <property type="match status" value="1"/>
</dbReference>
<comment type="similarity">
    <text evidence="1">Belongs to the sulfatase family.</text>
</comment>
<dbReference type="PROSITE" id="PS00149">
    <property type="entry name" value="SULFATASE_2"/>
    <property type="match status" value="1"/>
</dbReference>
<reference evidence="5 6" key="1">
    <citation type="submission" date="2019-08" db="EMBL/GenBank/DDBJ databases">
        <title>Lewinella sp. strain SSH13 Genome sequencing and assembly.</title>
        <authorList>
            <person name="Kim I."/>
        </authorList>
    </citation>
    <scope>NUCLEOTIDE SEQUENCE [LARGE SCALE GENOMIC DNA]</scope>
    <source>
        <strain evidence="5 6">SSH13</strain>
    </source>
</reference>
<dbReference type="Pfam" id="PF00884">
    <property type="entry name" value="Sulfatase"/>
    <property type="match status" value="1"/>
</dbReference>
<dbReference type="SUPFAM" id="SSF53649">
    <property type="entry name" value="Alkaline phosphatase-like"/>
    <property type="match status" value="1"/>
</dbReference>
<protein>
    <submittedName>
        <fullName evidence="5">Arylsulfatase</fullName>
    </submittedName>
</protein>